<gene>
    <name evidence="4" type="ORF">EWM63_26605</name>
</gene>
<feature type="modified residue" description="4-aspartylphosphate" evidence="2">
    <location>
        <position position="54"/>
    </location>
</feature>
<keyword evidence="1 2" id="KW-0597">Phosphoprotein</keyword>
<dbReference type="AlphaFoldDB" id="A0A4V0Z490"/>
<dbReference type="Proteomes" id="UP000290637">
    <property type="component" value="Chromosome"/>
</dbReference>
<dbReference type="KEGG" id="plue:EWM63_26605"/>
<evidence type="ECO:0000256" key="2">
    <source>
        <dbReference type="PROSITE-ProRule" id="PRU00169"/>
    </source>
</evidence>
<feature type="domain" description="Response regulatory" evidence="3">
    <location>
        <begin position="7"/>
        <end position="119"/>
    </location>
</feature>
<dbReference type="PROSITE" id="PS50110">
    <property type="entry name" value="RESPONSE_REGULATORY"/>
    <property type="match status" value="1"/>
</dbReference>
<dbReference type="RefSeq" id="WP_130189222.1">
    <property type="nucleotide sequence ID" value="NZ_CP035913.1"/>
</dbReference>
<dbReference type="PANTHER" id="PTHR44591">
    <property type="entry name" value="STRESS RESPONSE REGULATOR PROTEIN 1"/>
    <property type="match status" value="1"/>
</dbReference>
<proteinExistence type="predicted"/>
<accession>A0A4V0Z490</accession>
<dbReference type="SMART" id="SM00448">
    <property type="entry name" value="REC"/>
    <property type="match status" value="1"/>
</dbReference>
<dbReference type="OrthoDB" id="8964771at2"/>
<keyword evidence="5" id="KW-1185">Reference proteome</keyword>
<dbReference type="InterPro" id="IPR050595">
    <property type="entry name" value="Bact_response_regulator"/>
</dbReference>
<evidence type="ECO:0000256" key="1">
    <source>
        <dbReference type="ARBA" id="ARBA00022553"/>
    </source>
</evidence>
<reference evidence="4 5" key="1">
    <citation type="submission" date="2019-02" db="EMBL/GenBank/DDBJ databases">
        <title>Draft Genome Sequences of Six Type Strains of the Genus Massilia.</title>
        <authorList>
            <person name="Miess H."/>
            <person name="Frediansyhah A."/>
            <person name="Gross H."/>
        </authorList>
    </citation>
    <scope>NUCLEOTIDE SEQUENCE [LARGE SCALE GENOMIC DNA]</scope>
    <source>
        <strain evidence="4 5">DSM 17473</strain>
    </source>
</reference>
<dbReference type="Pfam" id="PF00072">
    <property type="entry name" value="Response_reg"/>
    <property type="match status" value="1"/>
</dbReference>
<dbReference type="Gene3D" id="3.40.50.2300">
    <property type="match status" value="1"/>
</dbReference>
<protein>
    <submittedName>
        <fullName evidence="4">Response regulator</fullName>
    </submittedName>
</protein>
<dbReference type="InterPro" id="IPR001789">
    <property type="entry name" value="Sig_transdc_resp-reg_receiver"/>
</dbReference>
<evidence type="ECO:0000313" key="4">
    <source>
        <dbReference type="EMBL" id="QBE66113.1"/>
    </source>
</evidence>
<dbReference type="EMBL" id="CP035913">
    <property type="protein sequence ID" value="QBE66113.1"/>
    <property type="molecule type" value="Genomic_DNA"/>
</dbReference>
<sequence length="133" mass="13822">MSLTDQEVCIVDDDASVRTAVSSLVRSLGLRARLFASAEEFLAAGCATDLVISDLQMPGMSGLELLELLRGRDDGVPFIVISAFLQDGAPGRAAQAGASCVLGKPFRADALVGCIERALAGPGVPDARDHTHV</sequence>
<organism evidence="4 5">
    <name type="scientific">Pseudoduganella lutea</name>
    <dbReference type="NCBI Taxonomy" id="321985"/>
    <lineage>
        <taxon>Bacteria</taxon>
        <taxon>Pseudomonadati</taxon>
        <taxon>Pseudomonadota</taxon>
        <taxon>Betaproteobacteria</taxon>
        <taxon>Burkholderiales</taxon>
        <taxon>Oxalobacteraceae</taxon>
        <taxon>Telluria group</taxon>
        <taxon>Pseudoduganella</taxon>
    </lineage>
</organism>
<evidence type="ECO:0000259" key="3">
    <source>
        <dbReference type="PROSITE" id="PS50110"/>
    </source>
</evidence>
<dbReference type="PANTHER" id="PTHR44591:SF25">
    <property type="entry name" value="CHEMOTAXIS TWO-COMPONENT RESPONSE REGULATOR"/>
    <property type="match status" value="1"/>
</dbReference>
<dbReference type="SUPFAM" id="SSF52172">
    <property type="entry name" value="CheY-like"/>
    <property type="match status" value="1"/>
</dbReference>
<dbReference type="GO" id="GO:0000160">
    <property type="term" value="P:phosphorelay signal transduction system"/>
    <property type="evidence" value="ECO:0007669"/>
    <property type="project" value="InterPro"/>
</dbReference>
<evidence type="ECO:0000313" key="5">
    <source>
        <dbReference type="Proteomes" id="UP000290637"/>
    </source>
</evidence>
<dbReference type="InterPro" id="IPR011006">
    <property type="entry name" value="CheY-like_superfamily"/>
</dbReference>
<name>A0A4V0Z490_9BURK</name>